<evidence type="ECO:0000313" key="1">
    <source>
        <dbReference type="EMBL" id="VDK57024.1"/>
    </source>
</evidence>
<reference evidence="1 2" key="2">
    <citation type="submission" date="2018-11" db="EMBL/GenBank/DDBJ databases">
        <authorList>
            <consortium name="Pathogen Informatics"/>
        </authorList>
    </citation>
    <scope>NUCLEOTIDE SEQUENCE [LARGE SCALE GENOMIC DNA]</scope>
</reference>
<dbReference type="AlphaFoldDB" id="A0A183DEB1"/>
<dbReference type="EMBL" id="UYRT01017572">
    <property type="protein sequence ID" value="VDK57024.1"/>
    <property type="molecule type" value="Genomic_DNA"/>
</dbReference>
<evidence type="ECO:0000313" key="2">
    <source>
        <dbReference type="Proteomes" id="UP000271098"/>
    </source>
</evidence>
<organism evidence="3">
    <name type="scientific">Gongylonema pulchrum</name>
    <dbReference type="NCBI Taxonomy" id="637853"/>
    <lineage>
        <taxon>Eukaryota</taxon>
        <taxon>Metazoa</taxon>
        <taxon>Ecdysozoa</taxon>
        <taxon>Nematoda</taxon>
        <taxon>Chromadorea</taxon>
        <taxon>Rhabditida</taxon>
        <taxon>Spirurina</taxon>
        <taxon>Spiruromorpha</taxon>
        <taxon>Spiruroidea</taxon>
        <taxon>Gongylonematidae</taxon>
        <taxon>Gongylonema</taxon>
    </lineage>
</organism>
<sequence>MLMNQQQPMTVQTAVDKWAVVSAFGHTLVEHFEANDKLASMCSLLEYRSMLVQDSYTDFSKGFVAAAAAALAANHAIRDGLLQRTDTTADSCK</sequence>
<name>A0A183DEB1_9BILA</name>
<proteinExistence type="predicted"/>
<keyword evidence="2" id="KW-1185">Reference proteome</keyword>
<dbReference type="Proteomes" id="UP000271098">
    <property type="component" value="Unassembled WGS sequence"/>
</dbReference>
<evidence type="ECO:0000313" key="3">
    <source>
        <dbReference type="WBParaSite" id="GPUH_0000706101-mRNA-1"/>
    </source>
</evidence>
<gene>
    <name evidence="1" type="ORF">GPUH_LOCUS7050</name>
</gene>
<protein>
    <submittedName>
        <fullName evidence="3">GLOBIN domain-containing protein</fullName>
    </submittedName>
</protein>
<accession>A0A183DEB1</accession>
<reference evidence="3" key="1">
    <citation type="submission" date="2016-06" db="UniProtKB">
        <authorList>
            <consortium name="WormBaseParasite"/>
        </authorList>
    </citation>
    <scope>IDENTIFICATION</scope>
</reference>
<dbReference type="WBParaSite" id="GPUH_0000706101-mRNA-1">
    <property type="protein sequence ID" value="GPUH_0000706101-mRNA-1"/>
    <property type="gene ID" value="GPUH_0000706101"/>
</dbReference>